<dbReference type="NCBIfam" id="NF038142">
    <property type="entry name" value="exosort_XrtW"/>
    <property type="match status" value="1"/>
</dbReference>
<feature type="transmembrane region" description="Helical" evidence="8">
    <location>
        <begin position="227"/>
        <end position="253"/>
    </location>
</feature>
<dbReference type="GO" id="GO:0006508">
    <property type="term" value="P:proteolysis"/>
    <property type="evidence" value="ECO:0007669"/>
    <property type="project" value="UniProtKB-KW"/>
</dbReference>
<evidence type="ECO:0000256" key="8">
    <source>
        <dbReference type="SAM" id="Phobius"/>
    </source>
</evidence>
<dbReference type="Pfam" id="PF09721">
    <property type="entry name" value="Exosortase_EpsH"/>
    <property type="match status" value="1"/>
</dbReference>
<keyword evidence="3" id="KW-0645">Protease</keyword>
<reference evidence="10 11" key="1">
    <citation type="journal article" date="2020" name="Nature">
        <title>Bacterial chemolithoautotrophy via manganese oxidation.</title>
        <authorList>
            <person name="Yu H."/>
            <person name="Leadbetter J.R."/>
        </authorList>
    </citation>
    <scope>NUCLEOTIDE SEQUENCE [LARGE SCALE GENOMIC DNA]</scope>
    <source>
        <strain evidence="10 11">Mn-1</strain>
    </source>
</reference>
<keyword evidence="2" id="KW-1003">Cell membrane</keyword>
<dbReference type="Proteomes" id="UP000534783">
    <property type="component" value="Unassembled WGS sequence"/>
</dbReference>
<dbReference type="Pfam" id="PF11984">
    <property type="entry name" value="DUF3485"/>
    <property type="match status" value="1"/>
</dbReference>
<feature type="transmembrane region" description="Helical" evidence="8">
    <location>
        <begin position="138"/>
        <end position="156"/>
    </location>
</feature>
<protein>
    <submittedName>
        <fullName evidence="10">EpsI family protein</fullName>
    </submittedName>
</protein>
<evidence type="ECO:0000313" key="10">
    <source>
        <dbReference type="EMBL" id="NKE72106.1"/>
    </source>
</evidence>
<evidence type="ECO:0000256" key="5">
    <source>
        <dbReference type="ARBA" id="ARBA00022801"/>
    </source>
</evidence>
<name>A0A7X6DRL7_9BACT</name>
<feature type="transmembrane region" description="Helical" evidence="8">
    <location>
        <begin position="201"/>
        <end position="220"/>
    </location>
</feature>
<evidence type="ECO:0000256" key="2">
    <source>
        <dbReference type="ARBA" id="ARBA00022475"/>
    </source>
</evidence>
<feature type="transmembrane region" description="Helical" evidence="8">
    <location>
        <begin position="54"/>
        <end position="72"/>
    </location>
</feature>
<feature type="transmembrane region" description="Helical" evidence="8">
    <location>
        <begin position="319"/>
        <end position="338"/>
    </location>
</feature>
<accession>A0A7X6DRL7</accession>
<gene>
    <name evidence="10" type="primary">epsI</name>
    <name evidence="10" type="ORF">MNODULE_15255</name>
</gene>
<dbReference type="RefSeq" id="WP_168061473.1">
    <property type="nucleotide sequence ID" value="NZ_VTOW01000003.1"/>
</dbReference>
<feature type="transmembrane region" description="Helical" evidence="8">
    <location>
        <begin position="84"/>
        <end position="101"/>
    </location>
</feature>
<keyword evidence="4 8" id="KW-0812">Transmembrane</keyword>
<dbReference type="AlphaFoldDB" id="A0A7X6DRL7"/>
<keyword evidence="5" id="KW-0378">Hydrolase</keyword>
<evidence type="ECO:0000313" key="11">
    <source>
        <dbReference type="Proteomes" id="UP000534783"/>
    </source>
</evidence>
<organism evidence="10 11">
    <name type="scientific">Candidatus Manganitrophus noduliformans</name>
    <dbReference type="NCBI Taxonomy" id="2606439"/>
    <lineage>
        <taxon>Bacteria</taxon>
        <taxon>Pseudomonadati</taxon>
        <taxon>Nitrospirota</taxon>
        <taxon>Nitrospiria</taxon>
        <taxon>Candidatus Troglogloeales</taxon>
        <taxon>Candidatus Manganitrophaceae</taxon>
        <taxon>Candidatus Manganitrophus</taxon>
    </lineage>
</organism>
<dbReference type="NCBIfam" id="TIGR04178">
    <property type="entry name" value="exo_archaeo"/>
    <property type="match status" value="1"/>
</dbReference>
<evidence type="ECO:0000259" key="9">
    <source>
        <dbReference type="Pfam" id="PF11984"/>
    </source>
</evidence>
<feature type="domain" description="Methanolan biosynthesis EpsI" evidence="9">
    <location>
        <begin position="324"/>
        <end position="513"/>
    </location>
</feature>
<evidence type="ECO:0000256" key="4">
    <source>
        <dbReference type="ARBA" id="ARBA00022692"/>
    </source>
</evidence>
<evidence type="ECO:0000256" key="7">
    <source>
        <dbReference type="ARBA" id="ARBA00023136"/>
    </source>
</evidence>
<proteinExistence type="predicted"/>
<feature type="transmembrane region" description="Helical" evidence="8">
    <location>
        <begin position="113"/>
        <end position="132"/>
    </location>
</feature>
<evidence type="ECO:0000256" key="6">
    <source>
        <dbReference type="ARBA" id="ARBA00022989"/>
    </source>
</evidence>
<dbReference type="InterPro" id="IPR014263">
    <property type="entry name" value="Methanolan_biosynth_EpsI"/>
</dbReference>
<dbReference type="NCBIfam" id="TIGR02914">
    <property type="entry name" value="EpsI_fam"/>
    <property type="match status" value="1"/>
</dbReference>
<dbReference type="InterPro" id="IPR019127">
    <property type="entry name" value="Exosortase"/>
</dbReference>
<feature type="transmembrane region" description="Helical" evidence="8">
    <location>
        <begin position="265"/>
        <end position="285"/>
    </location>
</feature>
<keyword evidence="7 8" id="KW-0472">Membrane</keyword>
<dbReference type="GO" id="GO:0005886">
    <property type="term" value="C:plasma membrane"/>
    <property type="evidence" value="ECO:0007669"/>
    <property type="project" value="UniProtKB-SubCell"/>
</dbReference>
<dbReference type="NCBIfam" id="TIGR02602">
    <property type="entry name" value="8TM_EpsH"/>
    <property type="match status" value="1"/>
</dbReference>
<evidence type="ECO:0000256" key="3">
    <source>
        <dbReference type="ARBA" id="ARBA00022670"/>
    </source>
</evidence>
<sequence length="521" mass="57018">MNLSISEMVQKTWVQFGYPAKQFWLQSALLAGAVLFCYAGLFASLVQTWWSNDVYSHGFLVPFISLYIVWLRRGNLVNLPLASNYVWGLPVVLAGLTLRLGGNAGGVLLAEEFSLIITVAGMVLLLLGVAFLKVLWFPITYLLFMLPSWGIMIDRLHFPFQKFSAILGTAMLQMIGVPAFRQSIFIELPNITLEVAKVCSGVSYLIAILAMAVALASIVLRSWPRKILLVGGAVVIGILTNSLRIAFIGALSYHQISESLHGPYHILQGLVVSQIGFVVLFLGTWSLSKRPAVLVAVPRPSASFEADVRPKLILKGLPGYPLSILTAMLLLVGGYLHFFQPRPVPLKMELTAFPFSVGPWWGSDGGSGYGAFGVVDASLSRTYRTASGKALHFYIGYYEAQSQGRELVNYESGAFHRASVPMQVGLNGGKSLEVNRLIDQKTNRVILFWYDLNGRTATDRFLAKAYTTWDTLVRGSSNGAVIVVSGEFTQSDPDPALSDAEAFIREIVPVLRGYLPPESGA</sequence>
<evidence type="ECO:0000256" key="1">
    <source>
        <dbReference type="ARBA" id="ARBA00004651"/>
    </source>
</evidence>
<comment type="subcellular location">
    <subcellularLocation>
        <location evidence="1">Cell membrane</location>
        <topology evidence="1">Multi-pass membrane protein</topology>
    </subcellularLocation>
</comment>
<keyword evidence="11" id="KW-1185">Reference proteome</keyword>
<dbReference type="EMBL" id="VTOW01000003">
    <property type="protein sequence ID" value="NKE72106.1"/>
    <property type="molecule type" value="Genomic_DNA"/>
</dbReference>
<feature type="transmembrane region" description="Helical" evidence="8">
    <location>
        <begin position="23"/>
        <end position="42"/>
    </location>
</feature>
<dbReference type="InterPro" id="IPR013426">
    <property type="entry name" value="EpsH-like"/>
</dbReference>
<keyword evidence="6 8" id="KW-1133">Transmembrane helix</keyword>
<comment type="caution">
    <text evidence="10">The sequence shown here is derived from an EMBL/GenBank/DDBJ whole genome shotgun (WGS) entry which is preliminary data.</text>
</comment>
<dbReference type="GO" id="GO:0008233">
    <property type="term" value="F:peptidase activity"/>
    <property type="evidence" value="ECO:0007669"/>
    <property type="project" value="UniProtKB-KW"/>
</dbReference>
<dbReference type="InterPro" id="IPR026392">
    <property type="entry name" value="Exo/Archaeosortase_dom"/>
</dbReference>